<dbReference type="GO" id="GO:0001671">
    <property type="term" value="F:ATPase activator activity"/>
    <property type="evidence" value="ECO:0007669"/>
    <property type="project" value="TreeGrafter"/>
</dbReference>
<gene>
    <name evidence="19" type="primary">ATP1B1</name>
</gene>
<keyword evidence="15" id="KW-0325">Glycoprotein</keyword>
<dbReference type="Proteomes" id="UP000515156">
    <property type="component" value="Chromosome 5"/>
</dbReference>
<dbReference type="GO" id="GO:0006883">
    <property type="term" value="P:intracellular sodium ion homeostasis"/>
    <property type="evidence" value="ECO:0007669"/>
    <property type="project" value="TreeGrafter"/>
</dbReference>
<dbReference type="NCBIfam" id="TIGR01107">
    <property type="entry name" value="Na_K_ATPase_bet"/>
    <property type="match status" value="1"/>
</dbReference>
<evidence type="ECO:0000256" key="7">
    <source>
        <dbReference type="ARBA" id="ARBA00022692"/>
    </source>
</evidence>
<dbReference type="InterPro" id="IPR038702">
    <property type="entry name" value="Na/K_ATPase_sub_beta_sf"/>
</dbReference>
<dbReference type="GO" id="GO:0036376">
    <property type="term" value="P:sodium ion export across plasma membrane"/>
    <property type="evidence" value="ECO:0007669"/>
    <property type="project" value="TreeGrafter"/>
</dbReference>
<comment type="subcellular location">
    <subcellularLocation>
        <location evidence="1">Cell membrane</location>
        <topology evidence="1">Single-pass type II membrane protein</topology>
    </subcellularLocation>
    <subcellularLocation>
        <location evidence="17">Membrane</location>
    </subcellularLocation>
</comment>
<dbReference type="GeneID" id="115470580"/>
<dbReference type="GO" id="GO:0005890">
    <property type="term" value="C:sodium:potassium-exchanging ATPase complex"/>
    <property type="evidence" value="ECO:0007669"/>
    <property type="project" value="InterPro"/>
</dbReference>
<evidence type="ECO:0000256" key="5">
    <source>
        <dbReference type="ARBA" id="ARBA00022538"/>
    </source>
</evidence>
<evidence type="ECO:0000256" key="10">
    <source>
        <dbReference type="ARBA" id="ARBA00022989"/>
    </source>
</evidence>
<keyword evidence="14" id="KW-1015">Disulfide bond</keyword>
<evidence type="ECO:0000256" key="3">
    <source>
        <dbReference type="ARBA" id="ARBA00022448"/>
    </source>
</evidence>
<evidence type="ECO:0000256" key="13">
    <source>
        <dbReference type="ARBA" id="ARBA00023136"/>
    </source>
</evidence>
<keyword evidence="8" id="KW-0630">Potassium</keyword>
<dbReference type="PANTHER" id="PTHR11523:SF10">
    <property type="entry name" value="SODIUM_POTASSIUM-TRANSPORTING ATPASE SUBUNIT BETA-1"/>
    <property type="match status" value="1"/>
</dbReference>
<evidence type="ECO:0000256" key="11">
    <source>
        <dbReference type="ARBA" id="ARBA00023053"/>
    </source>
</evidence>
<keyword evidence="18" id="KW-1185">Reference proteome</keyword>
<organism evidence="18 19">
    <name type="scientific">Microcaecilia unicolor</name>
    <dbReference type="NCBI Taxonomy" id="1415580"/>
    <lineage>
        <taxon>Eukaryota</taxon>
        <taxon>Metazoa</taxon>
        <taxon>Chordata</taxon>
        <taxon>Craniata</taxon>
        <taxon>Vertebrata</taxon>
        <taxon>Euteleostomi</taxon>
        <taxon>Amphibia</taxon>
        <taxon>Gymnophiona</taxon>
        <taxon>Siphonopidae</taxon>
        <taxon>Microcaecilia</taxon>
    </lineage>
</organism>
<dbReference type="Gene3D" id="2.60.40.1660">
    <property type="entry name" value="Na, k-atpase alpha subunit"/>
    <property type="match status" value="1"/>
</dbReference>
<dbReference type="GO" id="GO:0030007">
    <property type="term" value="P:intracellular potassium ion homeostasis"/>
    <property type="evidence" value="ECO:0007669"/>
    <property type="project" value="TreeGrafter"/>
</dbReference>
<evidence type="ECO:0000256" key="8">
    <source>
        <dbReference type="ARBA" id="ARBA00022958"/>
    </source>
</evidence>
<dbReference type="PROSITE" id="PS00390">
    <property type="entry name" value="ATPASE_NA_K_BETA_1"/>
    <property type="match status" value="1"/>
</dbReference>
<protein>
    <recommendedName>
        <fullName evidence="17">Sodium/potassium-transporting ATPase subunit beta</fullName>
    </recommendedName>
</protein>
<keyword evidence="16" id="KW-0739">Sodium transport</keyword>
<dbReference type="RefSeq" id="XP_030059711.1">
    <property type="nucleotide sequence ID" value="XM_030203851.1"/>
</dbReference>
<dbReference type="GO" id="GO:1990573">
    <property type="term" value="P:potassium ion import across plasma membrane"/>
    <property type="evidence" value="ECO:0007669"/>
    <property type="project" value="TreeGrafter"/>
</dbReference>
<dbReference type="Pfam" id="PF00287">
    <property type="entry name" value="Na_K-ATPase"/>
    <property type="match status" value="1"/>
</dbReference>
<evidence type="ECO:0000256" key="4">
    <source>
        <dbReference type="ARBA" id="ARBA00022475"/>
    </source>
</evidence>
<evidence type="ECO:0000256" key="9">
    <source>
        <dbReference type="ARBA" id="ARBA00022968"/>
    </source>
</evidence>
<keyword evidence="4" id="KW-1003">Cell membrane</keyword>
<dbReference type="OrthoDB" id="5912413at2759"/>
<evidence type="ECO:0000256" key="15">
    <source>
        <dbReference type="ARBA" id="ARBA00023180"/>
    </source>
</evidence>
<evidence type="ECO:0000256" key="1">
    <source>
        <dbReference type="ARBA" id="ARBA00004401"/>
    </source>
</evidence>
<evidence type="ECO:0000256" key="12">
    <source>
        <dbReference type="ARBA" id="ARBA00023065"/>
    </source>
</evidence>
<name>A0A6P7Y3M3_9AMPH</name>
<proteinExistence type="inferred from homology"/>
<dbReference type="InParanoid" id="A0A6P7Y3M3"/>
<sequence>MAREKTKDNDGSWKKFVWNSEKKEFLGRTGGSWFKILLFYVIFYGCLAGIFIGTIRVMLLTVSDFEPKYQDRVAPPGLTQVPRASKTEISFTVSDSKTYQTYIDSIDNFVKMYDNEKQTETKDFEDCGWEPSEYIERKDSSVQGLKKVCTFNRKWLGNCSGLSDTTYGYSSGKPCVIIKLNRVVGFKPKPPLNETVPKEILARYQPYIIPVHCTAKKEEDADKIGPVEYFGMNGAAGFPLQYYPYYGKRLQPKYLQPLLAVQFTNITHNTEVRIECKAYGENIQYNDKDRFQGRFDIKFDIKNS</sequence>
<evidence type="ECO:0000313" key="18">
    <source>
        <dbReference type="Proteomes" id="UP000515156"/>
    </source>
</evidence>
<keyword evidence="11" id="KW-0915">Sodium</keyword>
<evidence type="ECO:0000256" key="2">
    <source>
        <dbReference type="ARBA" id="ARBA00005876"/>
    </source>
</evidence>
<dbReference type="AlphaFoldDB" id="A0A6P7Y3M3"/>
<comment type="similarity">
    <text evidence="2 17">Belongs to the X(+)/potassium ATPases subunit beta family.</text>
</comment>
<evidence type="ECO:0000256" key="16">
    <source>
        <dbReference type="ARBA" id="ARBA00023201"/>
    </source>
</evidence>
<keyword evidence="3 17" id="KW-0813">Transport</keyword>
<dbReference type="KEGG" id="muo:115470580"/>
<keyword evidence="5" id="KW-0633">Potassium transport</keyword>
<dbReference type="FunFam" id="2.60.40.1660:FF:000002">
    <property type="entry name" value="Sodium/potassium-transporting ATPase subunit beta"/>
    <property type="match status" value="1"/>
</dbReference>
<comment type="function">
    <text evidence="17">This is the non-catalytic component of the active enzyme, which catalyzes the hydrolysis of ATP coupled with the exchange of Na(+) and K(+) ions across the plasma membrane.</text>
</comment>
<evidence type="ECO:0000256" key="6">
    <source>
        <dbReference type="ARBA" id="ARBA00022607"/>
    </source>
</evidence>
<feature type="transmembrane region" description="Helical" evidence="17">
    <location>
        <begin position="37"/>
        <end position="59"/>
    </location>
</feature>
<keyword evidence="12 17" id="KW-0406">Ion transport</keyword>
<keyword evidence="7 17" id="KW-0812">Transmembrane</keyword>
<keyword evidence="6" id="KW-0740">Sodium/potassium transport</keyword>
<keyword evidence="9" id="KW-0735">Signal-anchor</keyword>
<evidence type="ECO:0000256" key="17">
    <source>
        <dbReference type="RuleBase" id="RU362099"/>
    </source>
</evidence>
<evidence type="ECO:0000256" key="14">
    <source>
        <dbReference type="ARBA" id="ARBA00023157"/>
    </source>
</evidence>
<reference evidence="19" key="1">
    <citation type="submission" date="2025-08" db="UniProtKB">
        <authorList>
            <consortium name="RefSeq"/>
        </authorList>
    </citation>
    <scope>IDENTIFICATION</scope>
</reference>
<dbReference type="FunCoup" id="A0A6P7Y3M3">
    <property type="interactions" value="1151"/>
</dbReference>
<accession>A0A6P7Y3M3</accession>
<keyword evidence="13 17" id="KW-0472">Membrane</keyword>
<keyword evidence="10 17" id="KW-1133">Transmembrane helix</keyword>
<dbReference type="CTD" id="481"/>
<evidence type="ECO:0000313" key="19">
    <source>
        <dbReference type="RefSeq" id="XP_030059711.1"/>
    </source>
</evidence>
<dbReference type="InterPro" id="IPR000402">
    <property type="entry name" value="Na/K_ATPase_sub_beta"/>
</dbReference>
<dbReference type="PANTHER" id="PTHR11523">
    <property type="entry name" value="SODIUM/POTASSIUM-DEPENDENT ATPASE BETA SUBUNIT"/>
    <property type="match status" value="1"/>
</dbReference>
<dbReference type="FunFam" id="1.20.5.170:FF:000062">
    <property type="entry name" value="Sodium/potassium-transporting ATPase subunit beta"/>
    <property type="match status" value="1"/>
</dbReference>